<evidence type="ECO:0000313" key="1">
    <source>
        <dbReference type="Proteomes" id="UP000887540"/>
    </source>
</evidence>
<dbReference type="InterPro" id="IPR043131">
    <property type="entry name" value="BCAT-like_N"/>
</dbReference>
<organism evidence="1 2">
    <name type="scientific">Acrobeloides nanus</name>
    <dbReference type="NCBI Taxonomy" id="290746"/>
    <lineage>
        <taxon>Eukaryota</taxon>
        <taxon>Metazoa</taxon>
        <taxon>Ecdysozoa</taxon>
        <taxon>Nematoda</taxon>
        <taxon>Chromadorea</taxon>
        <taxon>Rhabditida</taxon>
        <taxon>Tylenchina</taxon>
        <taxon>Cephalobomorpha</taxon>
        <taxon>Cephaloboidea</taxon>
        <taxon>Cephalobidae</taxon>
        <taxon>Acrobeloides</taxon>
    </lineage>
</organism>
<reference evidence="2" key="1">
    <citation type="submission" date="2022-11" db="UniProtKB">
        <authorList>
            <consortium name="WormBaseParasite"/>
        </authorList>
    </citation>
    <scope>IDENTIFICATION</scope>
</reference>
<dbReference type="Gene3D" id="3.30.470.10">
    <property type="match status" value="1"/>
</dbReference>
<proteinExistence type="predicted"/>
<dbReference type="AlphaFoldDB" id="A0A914E8M0"/>
<evidence type="ECO:0000313" key="2">
    <source>
        <dbReference type="WBParaSite" id="ACRNAN_scaffold6305.g9690.t1"/>
    </source>
</evidence>
<accession>A0A914E8M0</accession>
<protein>
    <submittedName>
        <fullName evidence="2">Uncharacterized protein</fullName>
    </submittedName>
</protein>
<keyword evidence="1" id="KW-1185">Reference proteome</keyword>
<sequence length="109" mass="12645">MAFTTMNNLNYFAKTFIISVRFAATATQQSSYSPLFSFYHKDLKIVQIDQSRMKPKPTSWDNLKFGHSYSDHMMEVDWDMHNGTCFNGLVSTDLFQWTFVNHATGEKSL</sequence>
<dbReference type="WBParaSite" id="ACRNAN_scaffold6305.g9690.t1">
    <property type="protein sequence ID" value="ACRNAN_scaffold6305.g9690.t1"/>
    <property type="gene ID" value="ACRNAN_scaffold6305.g9690"/>
</dbReference>
<name>A0A914E8M0_9BILA</name>
<dbReference type="Proteomes" id="UP000887540">
    <property type="component" value="Unplaced"/>
</dbReference>